<dbReference type="Proteomes" id="UP000190341">
    <property type="component" value="Unassembled WGS sequence"/>
</dbReference>
<dbReference type="AlphaFoldDB" id="A0A1T5K0C8"/>
<dbReference type="Gene3D" id="1.20.120.330">
    <property type="entry name" value="Nucleotidyltransferases domain 2"/>
    <property type="match status" value="1"/>
</dbReference>
<keyword evidence="2" id="KW-1185">Reference proteome</keyword>
<name>A0A1T5K0C8_9GAMM</name>
<sequence length="161" mass="18524">MNHPGVTSPFGMLRYAHEYLRAARIVEENRNDELVPPLYMLLGQSIELSLKAYLLARGASLRDLRFSYGHDLRKLLDAALQKRIDRLVPLQEFDLSTIRVLGDAYITHELRYIVTGFRTLPNWSFSQRAAALLTDGLHDYLLRQRIGKIAASVRIEQKGRF</sequence>
<dbReference type="STRING" id="428993.SAMN06296058_1234"/>
<gene>
    <name evidence="1" type="ORF">SAMN06296058_1234</name>
</gene>
<dbReference type="SUPFAM" id="SSF81593">
    <property type="entry name" value="Nucleotidyltransferase substrate binding subunit/domain"/>
    <property type="match status" value="1"/>
</dbReference>
<accession>A0A1T5K0C8</accession>
<proteinExistence type="predicted"/>
<dbReference type="OrthoDB" id="7062181at2"/>
<reference evidence="1 2" key="1">
    <citation type="submission" date="2017-02" db="EMBL/GenBank/DDBJ databases">
        <authorList>
            <person name="Peterson S.W."/>
        </authorList>
    </citation>
    <scope>NUCLEOTIDE SEQUENCE [LARGE SCALE GENOMIC DNA]</scope>
    <source>
        <strain evidence="1 2">P15</strain>
    </source>
</reference>
<dbReference type="RefSeq" id="WP_139381423.1">
    <property type="nucleotide sequence ID" value="NZ_BMCL01000002.1"/>
</dbReference>
<evidence type="ECO:0000313" key="1">
    <source>
        <dbReference type="EMBL" id="SKC56955.1"/>
    </source>
</evidence>
<organism evidence="1 2">
    <name type="scientific">Pseudoxanthomonas indica</name>
    <dbReference type="NCBI Taxonomy" id="428993"/>
    <lineage>
        <taxon>Bacteria</taxon>
        <taxon>Pseudomonadati</taxon>
        <taxon>Pseudomonadota</taxon>
        <taxon>Gammaproteobacteria</taxon>
        <taxon>Lysobacterales</taxon>
        <taxon>Lysobacteraceae</taxon>
        <taxon>Pseudoxanthomonas</taxon>
    </lineage>
</organism>
<evidence type="ECO:0000313" key="2">
    <source>
        <dbReference type="Proteomes" id="UP000190341"/>
    </source>
</evidence>
<dbReference type="EMBL" id="FUZV01000001">
    <property type="protein sequence ID" value="SKC56955.1"/>
    <property type="molecule type" value="Genomic_DNA"/>
</dbReference>
<protein>
    <submittedName>
        <fullName evidence="1">HEPN domain-containing protein</fullName>
    </submittedName>
</protein>